<dbReference type="Gene3D" id="3.50.50.60">
    <property type="entry name" value="FAD/NAD(P)-binding domain"/>
    <property type="match status" value="2"/>
</dbReference>
<dbReference type="InterPro" id="IPR000172">
    <property type="entry name" value="GMC_OxRdtase_N"/>
</dbReference>
<evidence type="ECO:0000256" key="2">
    <source>
        <dbReference type="ARBA" id="ARBA00010790"/>
    </source>
</evidence>
<dbReference type="RefSeq" id="WP_395437982.1">
    <property type="nucleotide sequence ID" value="NZ_JBAWKC010000002.1"/>
</dbReference>
<comment type="caution">
    <text evidence="8">The sequence shown here is derived from an EMBL/GenBank/DDBJ whole genome shotgun (WGS) entry which is preliminary data.</text>
</comment>
<comment type="cofactor">
    <cofactor evidence="1">
        <name>FAD</name>
        <dbReference type="ChEBI" id="CHEBI:57692"/>
    </cofactor>
</comment>
<organism evidence="8 9">
    <name type="scientific">Gaetbulibacter aquiaggeris</name>
    <dbReference type="NCBI Taxonomy" id="1735373"/>
    <lineage>
        <taxon>Bacteria</taxon>
        <taxon>Pseudomonadati</taxon>
        <taxon>Bacteroidota</taxon>
        <taxon>Flavobacteriia</taxon>
        <taxon>Flavobacteriales</taxon>
        <taxon>Flavobacteriaceae</taxon>
        <taxon>Gaetbulibacter</taxon>
    </lineage>
</organism>
<keyword evidence="9" id="KW-1185">Reference proteome</keyword>
<evidence type="ECO:0000256" key="1">
    <source>
        <dbReference type="ARBA" id="ARBA00001974"/>
    </source>
</evidence>
<evidence type="ECO:0000256" key="4">
    <source>
        <dbReference type="ARBA" id="ARBA00022827"/>
    </source>
</evidence>
<proteinExistence type="inferred from homology"/>
<keyword evidence="4" id="KW-0274">FAD</keyword>
<dbReference type="InterPro" id="IPR007867">
    <property type="entry name" value="GMC_OxRtase_C"/>
</dbReference>
<evidence type="ECO:0000256" key="3">
    <source>
        <dbReference type="ARBA" id="ARBA00022630"/>
    </source>
</evidence>
<dbReference type="PANTHER" id="PTHR42784">
    <property type="entry name" value="PYRANOSE 2-OXIDASE"/>
    <property type="match status" value="1"/>
</dbReference>
<dbReference type="Proteomes" id="UP001610104">
    <property type="component" value="Unassembled WGS sequence"/>
</dbReference>
<reference evidence="8 9" key="1">
    <citation type="submission" date="2024-02" db="EMBL/GenBank/DDBJ databases">
        <title>A Gaetbulibacter species isolated from tidal flats and genomic insights of their niches.</title>
        <authorList>
            <person name="Ye Y."/>
        </authorList>
    </citation>
    <scope>NUCLEOTIDE SEQUENCE [LARGE SCALE GENOMIC DNA]</scope>
    <source>
        <strain evidence="8 9">KEM-8</strain>
    </source>
</reference>
<dbReference type="EMBL" id="JBAWKC010000002">
    <property type="protein sequence ID" value="MFH6768732.1"/>
    <property type="molecule type" value="Genomic_DNA"/>
</dbReference>
<protein>
    <submittedName>
        <fullName evidence="8">GMC family oxidoreductase</fullName>
    </submittedName>
</protein>
<gene>
    <name evidence="8" type="ORF">V8G56_08295</name>
</gene>
<accession>A0ABW7MUB4</accession>
<name>A0ABW7MUB4_9FLAO</name>
<evidence type="ECO:0000256" key="5">
    <source>
        <dbReference type="ARBA" id="ARBA00023002"/>
    </source>
</evidence>
<dbReference type="InterPro" id="IPR036188">
    <property type="entry name" value="FAD/NAD-bd_sf"/>
</dbReference>
<dbReference type="Pfam" id="PF00732">
    <property type="entry name" value="GMC_oxred_N"/>
    <property type="match status" value="1"/>
</dbReference>
<evidence type="ECO:0000313" key="9">
    <source>
        <dbReference type="Proteomes" id="UP001610104"/>
    </source>
</evidence>
<evidence type="ECO:0000259" key="6">
    <source>
        <dbReference type="Pfam" id="PF00732"/>
    </source>
</evidence>
<feature type="domain" description="Glucose-methanol-choline oxidoreductase N-terminal" evidence="6">
    <location>
        <begin position="205"/>
        <end position="325"/>
    </location>
</feature>
<evidence type="ECO:0000259" key="7">
    <source>
        <dbReference type="Pfam" id="PF05199"/>
    </source>
</evidence>
<dbReference type="Pfam" id="PF05199">
    <property type="entry name" value="GMC_oxred_C"/>
    <property type="match status" value="1"/>
</dbReference>
<keyword evidence="3" id="KW-0285">Flavoprotein</keyword>
<feature type="domain" description="Glucose-methanol-choline oxidoreductase C-terminal" evidence="7">
    <location>
        <begin position="438"/>
        <end position="556"/>
    </location>
</feature>
<dbReference type="SUPFAM" id="SSF51905">
    <property type="entry name" value="FAD/NAD(P)-binding domain"/>
    <property type="match status" value="1"/>
</dbReference>
<dbReference type="SUPFAM" id="SSF54373">
    <property type="entry name" value="FAD-linked reductases, C-terminal domain"/>
    <property type="match status" value="1"/>
</dbReference>
<dbReference type="PANTHER" id="PTHR42784:SF1">
    <property type="entry name" value="PYRANOSE 2-OXIDASE"/>
    <property type="match status" value="1"/>
</dbReference>
<dbReference type="InterPro" id="IPR051473">
    <property type="entry name" value="P2Ox-like"/>
</dbReference>
<keyword evidence="5" id="KW-0560">Oxidoreductase</keyword>
<comment type="similarity">
    <text evidence="2">Belongs to the GMC oxidoreductase family.</text>
</comment>
<evidence type="ECO:0000313" key="8">
    <source>
        <dbReference type="EMBL" id="MFH6768732.1"/>
    </source>
</evidence>
<sequence length="572" mass="63774">MQIIESQKIYDVIIVGSGAGGGMATKVLVDAGLKVAVMEAGPFFDPANPEQRTQLKWPYESPRRGAGTQRDFGEFDMAYGGWNIEGEPYNNIGDTQFDWFRSRMLGGRTNHWGRISLRFGPQDFKGKDRDGLGENWPIGYEDVKPYYDKVDKLIGVFGSNEKRVNDPDGFFLPAPKPRLHELYYIKGAKKSNVDVIPSRLSILTKRINNDRGVCFFCGQCNRSCSVYADFSSGSCLIFPAQKSGGQVDLYVNSMVSEVTIDQNGKANGVKYVKKEDRQQYSLKGKVVVLAASACSSARILLNSKSEKHPNGLGNSSGLIGKYLHDSTGTDRAVFVPELMNRKRYNEDGVGGLHVYSPWWLDNKKLDFPRGYHIEIWGGMGMPSYGTGFDPNGLNKYLGLTVGGYGNGLREDVKKFYGSVIGMSGRGESIARKENYCEIDPTTVDEFGIPVLRFNYKWSDFERKQSKHMHETFEEIGHNMGGVVLGDAPGKDQNYGLLNPGRIIHEVGTTRMGSDPKTSVVNEFERLHDVENVFVVDAGPFVSQADKNPTWTILALAWRTSDFIIEELKKQNL</sequence>